<feature type="transmembrane region" description="Helical" evidence="1">
    <location>
        <begin position="12"/>
        <end position="34"/>
    </location>
</feature>
<accession>A0AAP3DJL9</accession>
<reference evidence="2" key="1">
    <citation type="submission" date="2022-09" db="EMBL/GenBank/DDBJ databases">
        <title>Genome analysis and characterization of larvicidal activity of Brevibacillus strains.</title>
        <authorList>
            <person name="Patrusheva E.V."/>
            <person name="Izotova A.O."/>
            <person name="Toshchakov S.V."/>
            <person name="Sineoky S.P."/>
        </authorList>
    </citation>
    <scope>NUCLEOTIDE SEQUENCE</scope>
    <source>
        <strain evidence="2">VKPM_B-13247</strain>
    </source>
</reference>
<gene>
    <name evidence="2" type="ORF">O0554_21460</name>
</gene>
<name>A0AAP3DJL9_BRELA</name>
<proteinExistence type="predicted"/>
<feature type="transmembrane region" description="Helical" evidence="1">
    <location>
        <begin position="40"/>
        <end position="57"/>
    </location>
</feature>
<feature type="transmembrane region" description="Helical" evidence="1">
    <location>
        <begin position="69"/>
        <end position="86"/>
    </location>
</feature>
<comment type="caution">
    <text evidence="2">The sequence shown here is derived from an EMBL/GenBank/DDBJ whole genome shotgun (WGS) entry which is preliminary data.</text>
</comment>
<keyword evidence="1" id="KW-0812">Transmembrane</keyword>
<organism evidence="2 3">
    <name type="scientific">Brevibacillus laterosporus</name>
    <name type="common">Bacillus laterosporus</name>
    <dbReference type="NCBI Taxonomy" id="1465"/>
    <lineage>
        <taxon>Bacteria</taxon>
        <taxon>Bacillati</taxon>
        <taxon>Bacillota</taxon>
        <taxon>Bacilli</taxon>
        <taxon>Bacillales</taxon>
        <taxon>Paenibacillaceae</taxon>
        <taxon>Brevibacillus</taxon>
    </lineage>
</organism>
<feature type="transmembrane region" description="Helical" evidence="1">
    <location>
        <begin position="106"/>
        <end position="125"/>
    </location>
</feature>
<evidence type="ECO:0000313" key="3">
    <source>
        <dbReference type="Proteomes" id="UP001077662"/>
    </source>
</evidence>
<evidence type="ECO:0000313" key="2">
    <source>
        <dbReference type="EMBL" id="MCZ0809436.1"/>
    </source>
</evidence>
<dbReference type="EMBL" id="JAPTNE010000036">
    <property type="protein sequence ID" value="MCZ0809436.1"/>
    <property type="molecule type" value="Genomic_DNA"/>
</dbReference>
<dbReference type="Proteomes" id="UP001077662">
    <property type="component" value="Unassembled WGS sequence"/>
</dbReference>
<dbReference type="AlphaFoldDB" id="A0AAP3DJL9"/>
<keyword evidence="1" id="KW-0472">Membrane</keyword>
<protein>
    <submittedName>
        <fullName evidence="2">Uncharacterized protein</fullName>
    </submittedName>
</protein>
<dbReference type="RefSeq" id="WP_258434506.1">
    <property type="nucleotide sequence ID" value="NZ_JANSGW010000036.1"/>
</dbReference>
<keyword evidence="1" id="KW-1133">Transmembrane helix</keyword>
<sequence>MKNVDRDAVIDHHLGQLSMLFIGLVIILLGFSRWFGDSPIHPVTMVLLSLASVSYAIGDFGKYLNKPGLYTFCYALAFVWGIGGLVSPQFGFVKLLPFDISGFTDFATLFAFSIPFISRGIWSVLPMKKDDMPHHHSSGTSSDT</sequence>
<evidence type="ECO:0000256" key="1">
    <source>
        <dbReference type="SAM" id="Phobius"/>
    </source>
</evidence>